<name>A0A1J8QFV0_9AGAM</name>
<dbReference type="Proteomes" id="UP000183567">
    <property type="component" value="Unassembled WGS sequence"/>
</dbReference>
<gene>
    <name evidence="1" type="ORF">AZE42_13381</name>
</gene>
<comment type="caution">
    <text evidence="1">The sequence shown here is derived from an EMBL/GenBank/DDBJ whole genome shotgun (WGS) entry which is preliminary data.</text>
</comment>
<sequence length="94" mass="10693">MQIASEFRPSPLMFFSVYGTTRARGMLQRQWCEIDAVDHTAVPAEFPSVLPALSRQEWARTTIQSLMGPGRHGYPGEDQEYLLLLHPSHYCTVL</sequence>
<evidence type="ECO:0000313" key="1">
    <source>
        <dbReference type="EMBL" id="OJA19805.1"/>
    </source>
</evidence>
<accession>A0A1J8QFV0</accession>
<protein>
    <submittedName>
        <fullName evidence="1">Uncharacterized protein</fullName>
    </submittedName>
</protein>
<proteinExistence type="predicted"/>
<dbReference type="AlphaFoldDB" id="A0A1J8QFV0"/>
<evidence type="ECO:0000313" key="2">
    <source>
        <dbReference type="Proteomes" id="UP000183567"/>
    </source>
</evidence>
<dbReference type="EMBL" id="LVVM01000878">
    <property type="protein sequence ID" value="OJA19805.1"/>
    <property type="molecule type" value="Genomic_DNA"/>
</dbReference>
<reference evidence="1 2" key="1">
    <citation type="submission" date="2016-03" db="EMBL/GenBank/DDBJ databases">
        <title>Comparative genomics of the ectomycorrhizal sister species Rhizopogon vinicolor and Rhizopogon vesiculosus (Basidiomycota: Boletales) reveals a divergence of the mating type B locus.</title>
        <authorList>
            <person name="Mujic A.B."/>
            <person name="Kuo A."/>
            <person name="Tritt A."/>
            <person name="Lipzen A."/>
            <person name="Chen C."/>
            <person name="Johnson J."/>
            <person name="Sharma A."/>
            <person name="Barry K."/>
            <person name="Grigoriev I.V."/>
            <person name="Spatafora J.W."/>
        </authorList>
    </citation>
    <scope>NUCLEOTIDE SEQUENCE [LARGE SCALE GENOMIC DNA]</scope>
    <source>
        <strain evidence="1 2">AM-OR11-056</strain>
    </source>
</reference>
<keyword evidence="2" id="KW-1185">Reference proteome</keyword>
<organism evidence="1 2">
    <name type="scientific">Rhizopogon vesiculosus</name>
    <dbReference type="NCBI Taxonomy" id="180088"/>
    <lineage>
        <taxon>Eukaryota</taxon>
        <taxon>Fungi</taxon>
        <taxon>Dikarya</taxon>
        <taxon>Basidiomycota</taxon>
        <taxon>Agaricomycotina</taxon>
        <taxon>Agaricomycetes</taxon>
        <taxon>Agaricomycetidae</taxon>
        <taxon>Boletales</taxon>
        <taxon>Suillineae</taxon>
        <taxon>Rhizopogonaceae</taxon>
        <taxon>Rhizopogon</taxon>
    </lineage>
</organism>